<sequence length="159" mass="17937">MENKHRSSSQNYLVADTAEASNERKCANTSHVKFKKTKVEEHHRISSIFNQTKSITACNDSLNSRTLNVNAVCASGKCVFNSNHDACVSKFLKDVNARTKKPNVVPISNRKPKSQANKSVATPHKKTVASKSTTTNSKSYYRMLYKKTSKAWKWWIAQQ</sequence>
<keyword evidence="3" id="KW-1185">Reference proteome</keyword>
<gene>
    <name evidence="2" type="ORF">Tco_0991503</name>
</gene>
<organism evidence="2 3">
    <name type="scientific">Tanacetum coccineum</name>
    <dbReference type="NCBI Taxonomy" id="301880"/>
    <lineage>
        <taxon>Eukaryota</taxon>
        <taxon>Viridiplantae</taxon>
        <taxon>Streptophyta</taxon>
        <taxon>Embryophyta</taxon>
        <taxon>Tracheophyta</taxon>
        <taxon>Spermatophyta</taxon>
        <taxon>Magnoliopsida</taxon>
        <taxon>eudicotyledons</taxon>
        <taxon>Gunneridae</taxon>
        <taxon>Pentapetalae</taxon>
        <taxon>asterids</taxon>
        <taxon>campanulids</taxon>
        <taxon>Asterales</taxon>
        <taxon>Asteraceae</taxon>
        <taxon>Asteroideae</taxon>
        <taxon>Anthemideae</taxon>
        <taxon>Anthemidinae</taxon>
        <taxon>Tanacetum</taxon>
    </lineage>
</organism>
<evidence type="ECO:0000313" key="2">
    <source>
        <dbReference type="EMBL" id="GJT56449.1"/>
    </source>
</evidence>
<name>A0ABQ5F0H6_9ASTR</name>
<dbReference type="Proteomes" id="UP001151760">
    <property type="component" value="Unassembled WGS sequence"/>
</dbReference>
<proteinExistence type="predicted"/>
<protein>
    <submittedName>
        <fullName evidence="2">Uncharacterized protein</fullName>
    </submittedName>
</protein>
<evidence type="ECO:0000313" key="3">
    <source>
        <dbReference type="Proteomes" id="UP001151760"/>
    </source>
</evidence>
<feature type="region of interest" description="Disordered" evidence="1">
    <location>
        <begin position="109"/>
        <end position="132"/>
    </location>
</feature>
<accession>A0ABQ5F0H6</accession>
<reference evidence="2" key="2">
    <citation type="submission" date="2022-01" db="EMBL/GenBank/DDBJ databases">
        <authorList>
            <person name="Yamashiro T."/>
            <person name="Shiraishi A."/>
            <person name="Satake H."/>
            <person name="Nakayama K."/>
        </authorList>
    </citation>
    <scope>NUCLEOTIDE SEQUENCE</scope>
</reference>
<evidence type="ECO:0000256" key="1">
    <source>
        <dbReference type="SAM" id="MobiDB-lite"/>
    </source>
</evidence>
<reference evidence="2" key="1">
    <citation type="journal article" date="2022" name="Int. J. Mol. Sci.">
        <title>Draft Genome of Tanacetum Coccineum: Genomic Comparison of Closely Related Tanacetum-Family Plants.</title>
        <authorList>
            <person name="Yamashiro T."/>
            <person name="Shiraishi A."/>
            <person name="Nakayama K."/>
            <person name="Satake H."/>
        </authorList>
    </citation>
    <scope>NUCLEOTIDE SEQUENCE</scope>
</reference>
<comment type="caution">
    <text evidence="2">The sequence shown here is derived from an EMBL/GenBank/DDBJ whole genome shotgun (WGS) entry which is preliminary data.</text>
</comment>
<dbReference type="EMBL" id="BQNB010016846">
    <property type="protein sequence ID" value="GJT56449.1"/>
    <property type="molecule type" value="Genomic_DNA"/>
</dbReference>